<protein>
    <recommendedName>
        <fullName evidence="4">Ribbon-helix-helix protein CopG domain-containing protein</fullName>
    </recommendedName>
</protein>
<name>A0A173LN63_9ACTN</name>
<dbReference type="EMBL" id="CP015961">
    <property type="protein sequence ID" value="ANI93705.1"/>
    <property type="molecule type" value="Genomic_DNA"/>
</dbReference>
<dbReference type="Proteomes" id="UP000186104">
    <property type="component" value="Chromosome"/>
</dbReference>
<proteinExistence type="predicted"/>
<dbReference type="InterPro" id="IPR010985">
    <property type="entry name" value="Ribbon_hlx_hlx"/>
</dbReference>
<dbReference type="GO" id="GO:0006355">
    <property type="term" value="P:regulation of DNA-templated transcription"/>
    <property type="evidence" value="ECO:0007669"/>
    <property type="project" value="InterPro"/>
</dbReference>
<evidence type="ECO:0008006" key="4">
    <source>
        <dbReference type="Google" id="ProtNLM"/>
    </source>
</evidence>
<organism evidence="2 3">
    <name type="scientific">Dietzia timorensis</name>
    <dbReference type="NCBI Taxonomy" id="499555"/>
    <lineage>
        <taxon>Bacteria</taxon>
        <taxon>Bacillati</taxon>
        <taxon>Actinomycetota</taxon>
        <taxon>Actinomycetes</taxon>
        <taxon>Mycobacteriales</taxon>
        <taxon>Dietziaceae</taxon>
        <taxon>Dietzia</taxon>
    </lineage>
</organism>
<evidence type="ECO:0000313" key="3">
    <source>
        <dbReference type="Proteomes" id="UP000186104"/>
    </source>
</evidence>
<evidence type="ECO:0000313" key="2">
    <source>
        <dbReference type="EMBL" id="ANI93705.1"/>
    </source>
</evidence>
<dbReference type="KEGG" id="dtm:BJL86_2945"/>
<accession>A0A173LN63</accession>
<keyword evidence="3" id="KW-1185">Reference proteome</keyword>
<evidence type="ECO:0000256" key="1">
    <source>
        <dbReference type="SAM" id="MobiDB-lite"/>
    </source>
</evidence>
<dbReference type="SUPFAM" id="SSF47598">
    <property type="entry name" value="Ribbon-helix-helix"/>
    <property type="match status" value="1"/>
</dbReference>
<sequence length="98" mass="10843">MKDRKTALDPEEYRPHKGTTIRDATASEELSEKDVERIVEDVRTAAGRPSLSSAGTSPSFNLRMSAATRSRLDEVASDQGRRPGEVVREALEQYLASH</sequence>
<reference evidence="2 3" key="1">
    <citation type="submission" date="2016-06" db="EMBL/GenBank/DDBJ databases">
        <title>Complete genome sequence of a saline-alkali tolerant type strain Dietzia timorensis ID05-A0528T.</title>
        <authorList>
            <person name="Wu X."/>
        </authorList>
    </citation>
    <scope>NUCLEOTIDE SEQUENCE [LARGE SCALE GENOMIC DNA]</scope>
    <source>
        <strain evidence="2 3">ID05-A0528</strain>
    </source>
</reference>
<gene>
    <name evidence="2" type="ORF">BJL86_2945</name>
</gene>
<dbReference type="RefSeq" id="WP_067477426.1">
    <property type="nucleotide sequence ID" value="NZ_CP015961.1"/>
</dbReference>
<feature type="compositionally biased region" description="Basic and acidic residues" evidence="1">
    <location>
        <begin position="1"/>
        <end position="15"/>
    </location>
</feature>
<dbReference type="AlphaFoldDB" id="A0A173LN63"/>
<feature type="region of interest" description="Disordered" evidence="1">
    <location>
        <begin position="1"/>
        <end position="33"/>
    </location>
</feature>